<reference evidence="3 4" key="1">
    <citation type="journal article" date="2015" name="Antonie Van Leeuwenhoek">
        <title>Oceanobacillus bengalensis sp. nov., a bacterium isolated from seawater of the Bay of Bengal.</title>
        <authorList>
            <person name="Yongchang O."/>
            <person name="Xiang W."/>
            <person name="Wang G."/>
        </authorList>
    </citation>
    <scope>NUCLEOTIDE SEQUENCE [LARGE SCALE GENOMIC DNA]</scope>
    <source>
        <strain evidence="3 4">MCCC 1K00260</strain>
    </source>
</reference>
<comment type="caution">
    <text evidence="3">The sequence shown here is derived from an EMBL/GenBank/DDBJ whole genome shotgun (WGS) entry which is preliminary data.</text>
</comment>
<dbReference type="EMBL" id="RBZO01000009">
    <property type="protein sequence ID" value="RKQ16384.1"/>
    <property type="molecule type" value="Genomic_DNA"/>
</dbReference>
<sequence>MHKTNLSLFVLLLLALLIGCDGDSTTQSIENKGIDVRNISVNNMIDQTPSNKAKKILEKHDEVIGIKAANTSEDMIVSVEIKHSKRFTLKKITKELSNKLKDTFSDYHVELSIDKKIFLELEKLEEKIQKKSISKKEVEEEIKRITKLSKEQT</sequence>
<keyword evidence="1" id="KW-0175">Coiled coil</keyword>
<name>A0A494Z1M8_9BACI</name>
<dbReference type="RefSeq" id="WP_121130379.1">
    <property type="nucleotide sequence ID" value="NZ_JBHUFK010000007.1"/>
</dbReference>
<proteinExistence type="predicted"/>
<accession>A0A494Z1M8</accession>
<evidence type="ECO:0008006" key="5">
    <source>
        <dbReference type="Google" id="ProtNLM"/>
    </source>
</evidence>
<dbReference type="PROSITE" id="PS51257">
    <property type="entry name" value="PROKAR_LIPOPROTEIN"/>
    <property type="match status" value="1"/>
</dbReference>
<feature type="coiled-coil region" evidence="1">
    <location>
        <begin position="121"/>
        <end position="148"/>
    </location>
</feature>
<feature type="chain" id="PRO_5038531158" description="Sporulation protein" evidence="2">
    <location>
        <begin position="22"/>
        <end position="153"/>
    </location>
</feature>
<keyword evidence="4" id="KW-1185">Reference proteome</keyword>
<gene>
    <name evidence="3" type="ORF">D8M05_07845</name>
</gene>
<evidence type="ECO:0000313" key="3">
    <source>
        <dbReference type="EMBL" id="RKQ16384.1"/>
    </source>
</evidence>
<protein>
    <recommendedName>
        <fullName evidence="5">Sporulation protein</fullName>
    </recommendedName>
</protein>
<evidence type="ECO:0000313" key="4">
    <source>
        <dbReference type="Proteomes" id="UP000281813"/>
    </source>
</evidence>
<dbReference type="Proteomes" id="UP000281813">
    <property type="component" value="Unassembled WGS sequence"/>
</dbReference>
<keyword evidence="2" id="KW-0732">Signal</keyword>
<organism evidence="3 4">
    <name type="scientific">Oceanobacillus bengalensis</name>
    <dbReference type="NCBI Taxonomy" id="1435466"/>
    <lineage>
        <taxon>Bacteria</taxon>
        <taxon>Bacillati</taxon>
        <taxon>Bacillota</taxon>
        <taxon>Bacilli</taxon>
        <taxon>Bacillales</taxon>
        <taxon>Bacillaceae</taxon>
        <taxon>Oceanobacillus</taxon>
    </lineage>
</organism>
<evidence type="ECO:0000256" key="2">
    <source>
        <dbReference type="SAM" id="SignalP"/>
    </source>
</evidence>
<evidence type="ECO:0000256" key="1">
    <source>
        <dbReference type="SAM" id="Coils"/>
    </source>
</evidence>
<dbReference type="AlphaFoldDB" id="A0A494Z1M8"/>
<feature type="signal peptide" evidence="2">
    <location>
        <begin position="1"/>
        <end position="21"/>
    </location>
</feature>
<dbReference type="OrthoDB" id="2967160at2"/>